<dbReference type="Gene3D" id="1.10.101.10">
    <property type="entry name" value="PGBD-like superfamily/PGBD"/>
    <property type="match status" value="2"/>
</dbReference>
<gene>
    <name evidence="2" type="ORF">GSM42_17480</name>
</gene>
<dbReference type="InterPro" id="IPR002502">
    <property type="entry name" value="Amidase_domain"/>
</dbReference>
<accession>A0A6I4VZV6</accession>
<dbReference type="GO" id="GO:0009253">
    <property type="term" value="P:peptidoglycan catabolic process"/>
    <property type="evidence" value="ECO:0007669"/>
    <property type="project" value="InterPro"/>
</dbReference>
<evidence type="ECO:0000259" key="1">
    <source>
        <dbReference type="Pfam" id="PF01471"/>
    </source>
</evidence>
<dbReference type="InterPro" id="IPR036365">
    <property type="entry name" value="PGBD-like_sf"/>
</dbReference>
<evidence type="ECO:0000313" key="3">
    <source>
        <dbReference type="Proteomes" id="UP000430692"/>
    </source>
</evidence>
<dbReference type="InterPro" id="IPR002477">
    <property type="entry name" value="Peptidoglycan-bd-like"/>
</dbReference>
<proteinExistence type="predicted"/>
<dbReference type="EMBL" id="WUUL01000015">
    <property type="protein sequence ID" value="MXQ55475.1"/>
    <property type="molecule type" value="Genomic_DNA"/>
</dbReference>
<name>A0A6I4VZV6_9BACL</name>
<keyword evidence="3" id="KW-1185">Reference proteome</keyword>
<organism evidence="2 3">
    <name type="scientific">Shimazuella alba</name>
    <dbReference type="NCBI Taxonomy" id="2690964"/>
    <lineage>
        <taxon>Bacteria</taxon>
        <taxon>Bacillati</taxon>
        <taxon>Bacillota</taxon>
        <taxon>Bacilli</taxon>
        <taxon>Bacillales</taxon>
        <taxon>Thermoactinomycetaceae</taxon>
        <taxon>Shimazuella</taxon>
    </lineage>
</organism>
<dbReference type="CDD" id="cd06583">
    <property type="entry name" value="PGRP"/>
    <property type="match status" value="1"/>
</dbReference>
<dbReference type="Pfam" id="PF01471">
    <property type="entry name" value="PG_binding_1"/>
    <property type="match status" value="1"/>
</dbReference>
<dbReference type="Gene3D" id="3.40.80.10">
    <property type="entry name" value="Peptidoglycan recognition protein-like"/>
    <property type="match status" value="1"/>
</dbReference>
<dbReference type="RefSeq" id="WP_160802830.1">
    <property type="nucleotide sequence ID" value="NZ_WUUL01000015.1"/>
</dbReference>
<comment type="caution">
    <text evidence="2">The sequence shown here is derived from an EMBL/GenBank/DDBJ whole genome shotgun (WGS) entry which is preliminary data.</text>
</comment>
<feature type="domain" description="Peptidoglycan binding-like" evidence="1">
    <location>
        <begin position="207"/>
        <end position="256"/>
    </location>
</feature>
<protein>
    <recommendedName>
        <fullName evidence="1">Peptidoglycan binding-like domain-containing protein</fullName>
    </recommendedName>
</protein>
<dbReference type="InterPro" id="IPR036366">
    <property type="entry name" value="PGBDSf"/>
</dbReference>
<evidence type="ECO:0000313" key="2">
    <source>
        <dbReference type="EMBL" id="MXQ55475.1"/>
    </source>
</evidence>
<dbReference type="AlphaFoldDB" id="A0A6I4VZV6"/>
<dbReference type="GO" id="GO:0008745">
    <property type="term" value="F:N-acetylmuramoyl-L-alanine amidase activity"/>
    <property type="evidence" value="ECO:0007669"/>
    <property type="project" value="InterPro"/>
</dbReference>
<dbReference type="InterPro" id="IPR036505">
    <property type="entry name" value="Amidase/PGRP_sf"/>
</dbReference>
<sequence length="346" mass="39686">MAWSYGLLFDNAEAFLSYMQNNLSTSLDGCHVHHTYRPEHKNFKGNNHKKLQDTMKKAHKARGFSTIAQHITIFPDGKIMTGRNVNLTPASAVGYNQNNAKHPFMFEMIGDFDKGNDTLEGKQLETAVKIARYFDKKGKKILFHRELLQNGKSPKSCPGTGVNKAWFLNLVREKTQLPVPEDDYVIKVANHKLYNRPLSYKVPMLKGNDVLALQERLQITQDHLFGPNTRDAVIQWQQTHDMRDTGRVYYGVWDALFQHISKKDNNRFYHRKLQYVTPLQRGVDVSRLQKRLNVPTTGYFGEVTDEAVRIWQTNHDENGRPVEDGKGLAITGVVDQQTWSALFPGE</sequence>
<reference evidence="2 3" key="1">
    <citation type="submission" date="2019-12" db="EMBL/GenBank/DDBJ databases">
        <title>Whole-genome analyses of novel actinobacteria.</title>
        <authorList>
            <person name="Sahin N."/>
            <person name="Saygin H."/>
        </authorList>
    </citation>
    <scope>NUCLEOTIDE SEQUENCE [LARGE SCALE GENOMIC DNA]</scope>
    <source>
        <strain evidence="2 3">KC615</strain>
    </source>
</reference>
<dbReference type="SUPFAM" id="SSF47090">
    <property type="entry name" value="PGBD-like"/>
    <property type="match status" value="2"/>
</dbReference>
<dbReference type="SUPFAM" id="SSF55846">
    <property type="entry name" value="N-acetylmuramoyl-L-alanine amidase-like"/>
    <property type="match status" value="1"/>
</dbReference>
<dbReference type="Proteomes" id="UP000430692">
    <property type="component" value="Unassembled WGS sequence"/>
</dbReference>